<name>A0A9X8RAU4_9BACI</name>
<feature type="binding site" evidence="3">
    <location>
        <position position="131"/>
    </location>
    <ligand>
        <name>substrate</name>
    </ligand>
</feature>
<dbReference type="InterPro" id="IPR050378">
    <property type="entry name" value="Metallo-dep_Hydrolases_sf"/>
</dbReference>
<dbReference type="EMBL" id="FTMX01000004">
    <property type="protein sequence ID" value="SIR62704.1"/>
    <property type="molecule type" value="Genomic_DNA"/>
</dbReference>
<dbReference type="InterPro" id="IPR011059">
    <property type="entry name" value="Metal-dep_hydrolase_composite"/>
</dbReference>
<dbReference type="GO" id="GO:0005737">
    <property type="term" value="C:cytoplasm"/>
    <property type="evidence" value="ECO:0007669"/>
    <property type="project" value="UniProtKB-SubCell"/>
</dbReference>
<feature type="binding site" evidence="3">
    <location>
        <begin position="69"/>
        <end position="71"/>
    </location>
    <ligand>
        <name>substrate</name>
    </ligand>
</feature>
<dbReference type="Pfam" id="PF01979">
    <property type="entry name" value="Amidohydro_1"/>
    <property type="match status" value="1"/>
</dbReference>
<dbReference type="Proteomes" id="UP000185829">
    <property type="component" value="Unassembled WGS sequence"/>
</dbReference>
<feature type="binding site" evidence="3">
    <location>
        <position position="164"/>
    </location>
    <ligand>
        <name>substrate</name>
    </ligand>
</feature>
<dbReference type="GO" id="GO:0008237">
    <property type="term" value="F:metallopeptidase activity"/>
    <property type="evidence" value="ECO:0007669"/>
    <property type="project" value="UniProtKB-KW"/>
</dbReference>
<feature type="binding site" evidence="4">
    <location>
        <position position="286"/>
    </location>
    <ligand>
        <name>Zn(2+)</name>
        <dbReference type="ChEBI" id="CHEBI:29105"/>
        <label>1</label>
        <note>catalytic</note>
    </ligand>
</feature>
<keyword evidence="1 4" id="KW-0862">Zinc</keyword>
<dbReference type="NCBIfam" id="TIGR01975">
    <property type="entry name" value="isoAsp_dipep"/>
    <property type="match status" value="1"/>
</dbReference>
<evidence type="ECO:0000256" key="4">
    <source>
        <dbReference type="PIRSR" id="PIRSR001238-3"/>
    </source>
</evidence>
<proteinExistence type="inferred from homology"/>
<feature type="binding site" evidence="4">
    <location>
        <position position="196"/>
    </location>
    <ligand>
        <name>Zn(2+)</name>
        <dbReference type="ChEBI" id="CHEBI:29105"/>
        <label>2</label>
        <note>catalytic</note>
    </ligand>
</feature>
<evidence type="ECO:0000256" key="1">
    <source>
        <dbReference type="PIRNR" id="PIRNR001238"/>
    </source>
</evidence>
<dbReference type="PIRSF" id="PIRSF001238">
    <property type="entry name" value="IadA"/>
    <property type="match status" value="1"/>
</dbReference>
<dbReference type="PANTHER" id="PTHR11647">
    <property type="entry name" value="HYDRANTOINASE/DIHYDROPYRIMIDINASE FAMILY MEMBER"/>
    <property type="match status" value="1"/>
</dbReference>
<sequence length="392" mass="42299">MLTLIKNGEIYSPNYLGRKDVLITNDKIAFIDDRIEIPDNFAPIHIIDATNLLVVPGFIDSHVHIIGGGGEGGFKTRTPELMLTDITTSGITTLVGLLGTDGTTRRMESLLAKARALEEEGISCFIHTGSYQVPVKTLTGKIEDDLIFIDKIIGVGEIAISDHRSSEPTFEELTKIAAAARNGGILSGKAGILEVHVGDGDGELSLLHAIADKTNIPIRQLHPTHINRNEELFKAGIDYAKRGGYVDFTTSTIPQFLDEGEVKCSIALRMMLEEGIPVGHITFSSDGQASLPFFNSHGEYAGLQVGKVSSLYQEVRDSVLEEGIPLETALKVITTNPAQVLKLSNKGSIQTGKDADIVLLQKETLAISTVMARGQVMVEKGVPLIKGTFELV</sequence>
<comment type="cofactor">
    <cofactor evidence="1 4">
        <name>Zn(2+)</name>
        <dbReference type="ChEBI" id="CHEBI:29105"/>
    </cofactor>
    <text evidence="1 4">Binds 2 Zn(2+) ions per subunit.</text>
</comment>
<comment type="caution">
    <text evidence="6">The sequence shown here is derived from an EMBL/GenBank/DDBJ whole genome shotgun (WGS) entry which is preliminary data.</text>
</comment>
<evidence type="ECO:0000313" key="6">
    <source>
        <dbReference type="EMBL" id="SIR62704.1"/>
    </source>
</evidence>
<accession>A0A9X8RAU4</accession>
<dbReference type="GO" id="GO:0016810">
    <property type="term" value="F:hydrolase activity, acting on carbon-nitrogen (but not peptide) bonds"/>
    <property type="evidence" value="ECO:0007669"/>
    <property type="project" value="InterPro"/>
</dbReference>
<dbReference type="Gene3D" id="3.20.20.140">
    <property type="entry name" value="Metal-dependent hydrolases"/>
    <property type="match status" value="1"/>
</dbReference>
<dbReference type="InterPro" id="IPR010229">
    <property type="entry name" value="Pept_M38_dipep"/>
</dbReference>
<dbReference type="PANTHER" id="PTHR11647:SF1">
    <property type="entry name" value="COLLAPSIN RESPONSE MEDIATOR PROTEIN"/>
    <property type="match status" value="1"/>
</dbReference>
<feature type="binding site" evidence="4">
    <location>
        <position position="62"/>
    </location>
    <ligand>
        <name>Zn(2+)</name>
        <dbReference type="ChEBI" id="CHEBI:29105"/>
        <label>1</label>
        <note>catalytic</note>
    </ligand>
</feature>
<feature type="binding site" evidence="3">
    <location>
        <position position="290"/>
    </location>
    <ligand>
        <name>substrate</name>
    </ligand>
</feature>
<feature type="domain" description="Amidohydrolase-related" evidence="5">
    <location>
        <begin position="53"/>
        <end position="376"/>
    </location>
</feature>
<dbReference type="AlphaFoldDB" id="A0A9X8RAU4"/>
<dbReference type="InterPro" id="IPR032466">
    <property type="entry name" value="Metal_Hydrolase"/>
</dbReference>
<keyword evidence="1" id="KW-0645">Protease</keyword>
<dbReference type="Gene3D" id="2.30.40.10">
    <property type="entry name" value="Urease, subunit C, domain 1"/>
    <property type="match status" value="1"/>
</dbReference>
<comment type="similarity">
    <text evidence="1">Belongs to the peptidase M38 family.</text>
</comment>
<reference evidence="6 7" key="1">
    <citation type="submission" date="2017-01" db="EMBL/GenBank/DDBJ databases">
        <authorList>
            <person name="Varghese N."/>
            <person name="Submissions S."/>
        </authorList>
    </citation>
    <scope>NUCLEOTIDE SEQUENCE [LARGE SCALE GENOMIC DNA]</scope>
    <source>
        <strain evidence="6 7">RUG2-6</strain>
    </source>
</reference>
<dbReference type="EC" id="3.4.19.-" evidence="1"/>
<keyword evidence="1 4" id="KW-0479">Metal-binding</keyword>
<dbReference type="SUPFAM" id="SSF51556">
    <property type="entry name" value="Metallo-dependent hydrolases"/>
    <property type="match status" value="1"/>
</dbReference>
<evidence type="ECO:0000256" key="3">
    <source>
        <dbReference type="PIRSR" id="PIRSR001238-2"/>
    </source>
</evidence>
<feature type="binding site" evidence="3">
    <location>
        <position position="100"/>
    </location>
    <ligand>
        <name>substrate</name>
    </ligand>
</feature>
<keyword evidence="1" id="KW-0482">Metalloprotease</keyword>
<comment type="function">
    <text evidence="1">Catalyzes the hydrolytic cleavage of a subset of L-isoaspartyl (L-beta-aspartyl) dipeptides. Used to degrade proteins damaged by L-isoaspartyl residues formation.</text>
</comment>
<gene>
    <name evidence="6" type="ORF">SAMN05878482_104539</name>
</gene>
<dbReference type="GO" id="GO:0006508">
    <property type="term" value="P:proteolysis"/>
    <property type="evidence" value="ECO:0007669"/>
    <property type="project" value="UniProtKB-KW"/>
</dbReference>
<dbReference type="InterPro" id="IPR006680">
    <property type="entry name" value="Amidohydro-rel"/>
</dbReference>
<feature type="binding site" evidence="4">
    <location>
        <position position="225"/>
    </location>
    <ligand>
        <name>Zn(2+)</name>
        <dbReference type="ChEBI" id="CHEBI:29105"/>
        <label>2</label>
        <note>catalytic</note>
    </ligand>
</feature>
<keyword evidence="1" id="KW-0378">Hydrolase</keyword>
<dbReference type="GO" id="GO:0008798">
    <property type="term" value="F:beta-aspartyl-peptidase activity"/>
    <property type="evidence" value="ECO:0007669"/>
    <property type="project" value="InterPro"/>
</dbReference>
<organism evidence="6 7">
    <name type="scientific">Peribacillus simplex</name>
    <dbReference type="NCBI Taxonomy" id="1478"/>
    <lineage>
        <taxon>Bacteria</taxon>
        <taxon>Bacillati</taxon>
        <taxon>Bacillota</taxon>
        <taxon>Bacilli</taxon>
        <taxon>Bacillales</taxon>
        <taxon>Bacillaceae</taxon>
        <taxon>Peribacillus</taxon>
    </lineage>
</organism>
<feature type="binding site" evidence="3">
    <location>
        <position position="228"/>
    </location>
    <ligand>
        <name>substrate</name>
    </ligand>
</feature>
<feature type="active site" description="Proton acceptor" evidence="2">
    <location>
        <position position="286"/>
    </location>
</feature>
<protein>
    <recommendedName>
        <fullName evidence="1">Isoaspartyl dipeptidase</fullName>
        <ecNumber evidence="1">3.4.19.-</ecNumber>
    </recommendedName>
</protein>
<dbReference type="SUPFAM" id="SSF51338">
    <property type="entry name" value="Composite domain of metallo-dependent hydrolases"/>
    <property type="match status" value="1"/>
</dbReference>
<evidence type="ECO:0000313" key="7">
    <source>
        <dbReference type="Proteomes" id="UP000185829"/>
    </source>
</evidence>
<comment type="PTM">
    <text evidence="1">Carboxylation allows a single lysine to coordinate two zinc ions.</text>
</comment>
<comment type="subcellular location">
    <subcellularLocation>
        <location evidence="1">Cytoplasm</location>
    </subcellularLocation>
</comment>
<evidence type="ECO:0000259" key="5">
    <source>
        <dbReference type="Pfam" id="PF01979"/>
    </source>
</evidence>
<dbReference type="RefSeq" id="WP_076369028.1">
    <property type="nucleotide sequence ID" value="NZ_FTMX01000004.1"/>
</dbReference>
<dbReference type="GO" id="GO:0046872">
    <property type="term" value="F:metal ion binding"/>
    <property type="evidence" value="ECO:0007669"/>
    <property type="project" value="UniProtKB-KW"/>
</dbReference>
<evidence type="ECO:0000256" key="2">
    <source>
        <dbReference type="PIRSR" id="PIRSR001238-1"/>
    </source>
</evidence>
<feature type="binding site" evidence="4">
    <location>
        <position position="64"/>
    </location>
    <ligand>
        <name>Zn(2+)</name>
        <dbReference type="ChEBI" id="CHEBI:29105"/>
        <label>1</label>
        <note>catalytic</note>
    </ligand>
</feature>